<evidence type="ECO:0000313" key="7">
    <source>
        <dbReference type="Proteomes" id="UP001348817"/>
    </source>
</evidence>
<dbReference type="KEGG" id="fax:FUAX_41590"/>
<dbReference type="Gene3D" id="3.40.720.10">
    <property type="entry name" value="Alkaline Phosphatase, subunit A"/>
    <property type="match status" value="1"/>
</dbReference>
<evidence type="ECO:0000256" key="1">
    <source>
        <dbReference type="ARBA" id="ARBA00008779"/>
    </source>
</evidence>
<gene>
    <name evidence="6" type="primary">yidJ_3</name>
    <name evidence="6" type="ORF">FUAX_41590</name>
</gene>
<keyword evidence="2" id="KW-0479">Metal-binding</keyword>
<dbReference type="Pfam" id="PF00884">
    <property type="entry name" value="Sulfatase"/>
    <property type="match status" value="1"/>
</dbReference>
<dbReference type="InterPro" id="IPR000917">
    <property type="entry name" value="Sulfatase_N"/>
</dbReference>
<evidence type="ECO:0000313" key="6">
    <source>
        <dbReference type="EMBL" id="BDD11727.1"/>
    </source>
</evidence>
<keyword evidence="4" id="KW-0106">Calcium</keyword>
<keyword evidence="3" id="KW-0378">Hydrolase</keyword>
<accession>A0AAU9CUQ8</accession>
<dbReference type="CDD" id="cd16034">
    <property type="entry name" value="sulfatase_like"/>
    <property type="match status" value="1"/>
</dbReference>
<dbReference type="AlphaFoldDB" id="A0AAU9CUQ8"/>
<dbReference type="InterPro" id="IPR024607">
    <property type="entry name" value="Sulfatase_CS"/>
</dbReference>
<feature type="domain" description="Sulfatase N-terminal" evidence="5">
    <location>
        <begin position="54"/>
        <end position="387"/>
    </location>
</feature>
<dbReference type="GO" id="GO:0046872">
    <property type="term" value="F:metal ion binding"/>
    <property type="evidence" value="ECO:0007669"/>
    <property type="project" value="UniProtKB-KW"/>
</dbReference>
<evidence type="ECO:0000256" key="2">
    <source>
        <dbReference type="ARBA" id="ARBA00022723"/>
    </source>
</evidence>
<dbReference type="GO" id="GO:0004065">
    <property type="term" value="F:arylsulfatase activity"/>
    <property type="evidence" value="ECO:0007669"/>
    <property type="project" value="TreeGrafter"/>
</dbReference>
<dbReference type="SUPFAM" id="SSF53649">
    <property type="entry name" value="Alkaline phosphatase-like"/>
    <property type="match status" value="1"/>
</dbReference>
<keyword evidence="6" id="KW-0614">Plasmid</keyword>
<dbReference type="InterPro" id="IPR017850">
    <property type="entry name" value="Alkaline_phosphatase_core_sf"/>
</dbReference>
<sequence length="498" mass="56531">MTVNGLFKSLTSVLIFKLIINEMKRRDFLRKSAMASAGASCIPMLARGAARKKPNVLIIHTDQQSVWTLGAYGGDVVKTPHIDSLAEEGARLDNFFTNSAVCTASRGCFISGMYPHTNGAYKNNIQIRQDIEGFGHVFRKGGYDTGYIGKWHLDGDPKPGFTPKERALGFEDSRFMMNRGHWKKLQDQPDGTVKTFPYNIIGDKKTYTTDFLTDKALNFMKKDRGDKPFMLMLSFPDPHSPLSVRKPYDTMFNPEDMELPTTFDIPRPDWMSRDLPYGKDRKDRKTVLKRHKAQYYGMVKCIDDNVGRLIKKLKAMGQYDNTIIVFTSDHGEYLGEHGGLYGKNMFYENAYRVPFIVRWPRKIKAGTAIKEHVTTVDFKSTIAGLVGFSTNGEEQGIDTSNFLKGKKVKGHEDTAYFHHCDGEFAGIYDKDYSVGFFSVGKHVLFDRRKDPDQINNLAEKPEYSETLRQFHVKVLKHSKSVGEKDAKWLEKLKVGVAG</sequence>
<dbReference type="Proteomes" id="UP001348817">
    <property type="component" value="Plasmid pFA1"/>
</dbReference>
<dbReference type="PANTHER" id="PTHR42693:SF53">
    <property type="entry name" value="ENDO-4-O-SULFATASE"/>
    <property type="match status" value="1"/>
</dbReference>
<organism evidence="6 7">
    <name type="scientific">Fulvitalea axinellae</name>
    <dbReference type="NCBI Taxonomy" id="1182444"/>
    <lineage>
        <taxon>Bacteria</taxon>
        <taxon>Pseudomonadati</taxon>
        <taxon>Bacteroidota</taxon>
        <taxon>Cytophagia</taxon>
        <taxon>Cytophagales</taxon>
        <taxon>Persicobacteraceae</taxon>
        <taxon>Fulvitalea</taxon>
    </lineage>
</organism>
<protein>
    <submittedName>
        <fullName evidence="6">Sulfatase</fullName>
    </submittedName>
</protein>
<dbReference type="InterPro" id="IPR050738">
    <property type="entry name" value="Sulfatase"/>
</dbReference>
<reference evidence="6 7" key="1">
    <citation type="submission" date="2021-12" db="EMBL/GenBank/DDBJ databases">
        <title>Genome sequencing of bacteria with rrn-lacking chromosome and rrn-plasmid.</title>
        <authorList>
            <person name="Anda M."/>
            <person name="Iwasaki W."/>
        </authorList>
    </citation>
    <scope>NUCLEOTIDE SEQUENCE [LARGE SCALE GENOMIC DNA]</scope>
    <source>
        <strain evidence="6 7">DSM 100852</strain>
        <plasmid evidence="6 7">pFA1</plasmid>
    </source>
</reference>
<dbReference type="PROSITE" id="PS00149">
    <property type="entry name" value="SULFATASE_2"/>
    <property type="match status" value="1"/>
</dbReference>
<evidence type="ECO:0000256" key="3">
    <source>
        <dbReference type="ARBA" id="ARBA00022801"/>
    </source>
</evidence>
<comment type="similarity">
    <text evidence="1">Belongs to the sulfatase family.</text>
</comment>
<keyword evidence="7" id="KW-1185">Reference proteome</keyword>
<evidence type="ECO:0000259" key="5">
    <source>
        <dbReference type="Pfam" id="PF00884"/>
    </source>
</evidence>
<dbReference type="PANTHER" id="PTHR42693">
    <property type="entry name" value="ARYLSULFATASE FAMILY MEMBER"/>
    <property type="match status" value="1"/>
</dbReference>
<name>A0AAU9CUQ8_9BACT</name>
<dbReference type="EMBL" id="AP025315">
    <property type="protein sequence ID" value="BDD11727.1"/>
    <property type="molecule type" value="Genomic_DNA"/>
</dbReference>
<evidence type="ECO:0000256" key="4">
    <source>
        <dbReference type="ARBA" id="ARBA00022837"/>
    </source>
</evidence>
<geneLocation type="plasmid" evidence="6 7">
    <name>pFA1</name>
</geneLocation>
<proteinExistence type="inferred from homology"/>